<dbReference type="InterPro" id="IPR002500">
    <property type="entry name" value="PAPS_reduct_dom"/>
</dbReference>
<dbReference type="RefSeq" id="WP_015050783.1">
    <property type="nucleotide sequence ID" value="NC_018870.1"/>
</dbReference>
<gene>
    <name evidence="2" type="ordered locus">Tph_c17000</name>
</gene>
<dbReference type="Proteomes" id="UP000000467">
    <property type="component" value="Chromosome"/>
</dbReference>
<accession>K4LGC6</accession>
<dbReference type="HOGENOM" id="CLU_064283_0_0_9"/>
<name>K4LGC6_THEPS</name>
<evidence type="ECO:0000259" key="1">
    <source>
        <dbReference type="Pfam" id="PF01507"/>
    </source>
</evidence>
<dbReference type="PANTHER" id="PTHR43196:SF2">
    <property type="entry name" value="PHOSPHOADENOSINE PHOSPHOSULFATE REDUCTASE"/>
    <property type="match status" value="1"/>
</dbReference>
<sequence>MTNNCIQNKGKKERHILALSGGKDSAALAVYMRDKYPDLDIEYVFTDSGCELPETYEYIERIRAVLNIEITVLRSERDFDYWLKYYKGVLPSPQNRWCTRQLKLKPYEDYIGNDWTYSYVALRADENRLGYSNKKGNIQPRFPFVEDSITLEDVLNILQTSGLGLPDYSKWRKRSGCYFCFYQTDAEWRALKKYHPDKFEKACQYEENHSDGRIYTWRGIKGGKPLFLRDIDEDVLEDVLKEKPQYEKNAVKKLSQLIEEIPLTGLNACDVFK</sequence>
<dbReference type="KEGG" id="tpz:Tph_c17000"/>
<dbReference type="SUPFAM" id="SSF52402">
    <property type="entry name" value="Adenine nucleotide alpha hydrolases-like"/>
    <property type="match status" value="1"/>
</dbReference>
<dbReference type="Gene3D" id="3.40.50.620">
    <property type="entry name" value="HUPs"/>
    <property type="match status" value="1"/>
</dbReference>
<dbReference type="eggNOG" id="COG0175">
    <property type="taxonomic scope" value="Bacteria"/>
</dbReference>
<dbReference type="Pfam" id="PF01507">
    <property type="entry name" value="PAPS_reduct"/>
    <property type="match status" value="1"/>
</dbReference>
<keyword evidence="2" id="KW-0560">Oxidoreductase</keyword>
<dbReference type="EC" id="1.8.4.8" evidence="2"/>
<dbReference type="InterPro" id="IPR014729">
    <property type="entry name" value="Rossmann-like_a/b/a_fold"/>
</dbReference>
<dbReference type="GO" id="GO:0004604">
    <property type="term" value="F:phosphoadenylyl-sulfate reductase (thioredoxin) activity"/>
    <property type="evidence" value="ECO:0007669"/>
    <property type="project" value="UniProtKB-EC"/>
</dbReference>
<dbReference type="EMBL" id="CP003732">
    <property type="protein sequence ID" value="AFV11903.1"/>
    <property type="molecule type" value="Genomic_DNA"/>
</dbReference>
<evidence type="ECO:0000313" key="2">
    <source>
        <dbReference type="EMBL" id="AFV11903.1"/>
    </source>
</evidence>
<dbReference type="AlphaFoldDB" id="K4LGC6"/>
<keyword evidence="3" id="KW-1185">Reference proteome</keyword>
<evidence type="ECO:0000313" key="3">
    <source>
        <dbReference type="Proteomes" id="UP000000467"/>
    </source>
</evidence>
<protein>
    <submittedName>
        <fullName evidence="2">Phosphoadenosine phosphosulfate reductase</fullName>
        <ecNumber evidence="2">1.8.4.8</ecNumber>
    </submittedName>
</protein>
<dbReference type="InterPro" id="IPR050128">
    <property type="entry name" value="Sulfate_adenylyltrnsfr_sub2"/>
</dbReference>
<organism evidence="2 3">
    <name type="scientific">Thermacetogenium phaeum (strain ATCC BAA-254 / DSM 26808 / PB)</name>
    <dbReference type="NCBI Taxonomy" id="1089553"/>
    <lineage>
        <taxon>Bacteria</taxon>
        <taxon>Bacillati</taxon>
        <taxon>Bacillota</taxon>
        <taxon>Clostridia</taxon>
        <taxon>Thermoanaerobacterales</taxon>
        <taxon>Thermoanaerobacteraceae</taxon>
        <taxon>Thermacetogenium</taxon>
    </lineage>
</organism>
<feature type="domain" description="Phosphoadenosine phosphosulphate reductase" evidence="1">
    <location>
        <begin position="15"/>
        <end position="126"/>
    </location>
</feature>
<reference evidence="2 3" key="1">
    <citation type="journal article" date="2012" name="BMC Genomics">
        <title>Genome-guided analysis of physiological and morphological traits of the fermentative acetate oxidizer Thermacetogenium phaeum.</title>
        <authorList>
            <person name="Oehler D."/>
            <person name="Poehlein A."/>
            <person name="Leimbach A."/>
            <person name="Muller N."/>
            <person name="Daniel R."/>
            <person name="Gottschalk G."/>
            <person name="Schink B."/>
        </authorList>
    </citation>
    <scope>NUCLEOTIDE SEQUENCE [LARGE SCALE GENOMIC DNA]</scope>
    <source>
        <strain evidence="3">ATCC BAA-254 / DSM 26808 / PB</strain>
    </source>
</reference>
<dbReference type="PANTHER" id="PTHR43196">
    <property type="entry name" value="SULFATE ADENYLYLTRANSFERASE SUBUNIT 2"/>
    <property type="match status" value="1"/>
</dbReference>
<dbReference type="STRING" id="1089553.Tph_c17000"/>
<proteinExistence type="predicted"/>